<evidence type="ECO:0000313" key="2">
    <source>
        <dbReference type="EMBL" id="CAG8983894.1"/>
    </source>
</evidence>
<evidence type="ECO:0000256" key="1">
    <source>
        <dbReference type="SAM" id="MobiDB-lite"/>
    </source>
</evidence>
<accession>A0A9N9QD88</accession>
<dbReference type="Proteomes" id="UP000701801">
    <property type="component" value="Unassembled WGS sequence"/>
</dbReference>
<feature type="compositionally biased region" description="Basic and acidic residues" evidence="1">
    <location>
        <begin position="165"/>
        <end position="191"/>
    </location>
</feature>
<reference evidence="2" key="1">
    <citation type="submission" date="2021-07" db="EMBL/GenBank/DDBJ databases">
        <authorList>
            <person name="Durling M."/>
        </authorList>
    </citation>
    <scope>NUCLEOTIDE SEQUENCE</scope>
</reference>
<sequence length="354" mass="40279">MGMDLGLVIRPENLRRPRISPQMRFLNSYKMTFWFSISDAVMMLEMPFFPRENKPRKREYSANVQGLNNYGKQENKPVVDEFKRLRAAWKIHAQANSSQALENLSARVQGMKKIKPQQSELYKRRVLWEHNILQKEAEKTPEIGSMGCFSGLSQLLGLKTKKKDHGQAKKNEEATLDDSPCKKPERPKPHDSYGISVSKITLEKSSTSSSYMNSGIERYDLHKVLYDKENNPLRRMASTDNPNTIRYFHFPSNNMHWIEEAIGRYYDEDTPGETTGGALKDVAKSPPIFCVGNTGHHSSSKSANLYPSVTPCLGMRSIAQVSHNSRGVVRQTNVVLGIGVKVFKPGLIFVSWRR</sequence>
<gene>
    <name evidence="2" type="ORF">HYALB_00005533</name>
</gene>
<feature type="region of interest" description="Disordered" evidence="1">
    <location>
        <begin position="160"/>
        <end position="193"/>
    </location>
</feature>
<evidence type="ECO:0000313" key="3">
    <source>
        <dbReference type="Proteomes" id="UP000701801"/>
    </source>
</evidence>
<organism evidence="2 3">
    <name type="scientific">Hymenoscyphus albidus</name>
    <dbReference type="NCBI Taxonomy" id="595503"/>
    <lineage>
        <taxon>Eukaryota</taxon>
        <taxon>Fungi</taxon>
        <taxon>Dikarya</taxon>
        <taxon>Ascomycota</taxon>
        <taxon>Pezizomycotina</taxon>
        <taxon>Leotiomycetes</taxon>
        <taxon>Helotiales</taxon>
        <taxon>Helotiaceae</taxon>
        <taxon>Hymenoscyphus</taxon>
    </lineage>
</organism>
<dbReference type="OrthoDB" id="341259at2759"/>
<dbReference type="AlphaFoldDB" id="A0A9N9QD88"/>
<dbReference type="EMBL" id="CAJVRM010000743">
    <property type="protein sequence ID" value="CAG8983894.1"/>
    <property type="molecule type" value="Genomic_DNA"/>
</dbReference>
<comment type="caution">
    <text evidence="2">The sequence shown here is derived from an EMBL/GenBank/DDBJ whole genome shotgun (WGS) entry which is preliminary data.</text>
</comment>
<keyword evidence="3" id="KW-1185">Reference proteome</keyword>
<name>A0A9N9QD88_9HELO</name>
<proteinExistence type="predicted"/>
<protein>
    <submittedName>
        <fullName evidence="2">Uncharacterized protein</fullName>
    </submittedName>
</protein>